<evidence type="ECO:0000256" key="1">
    <source>
        <dbReference type="SAM" id="Coils"/>
    </source>
</evidence>
<name>A0A1Y1K7J7_PHOPY</name>
<dbReference type="PANTHER" id="PTHR11505">
    <property type="entry name" value="L1 TRANSPOSABLE ELEMENT-RELATED"/>
    <property type="match status" value="1"/>
</dbReference>
<keyword evidence="1" id="KW-0175">Coiled coil</keyword>
<protein>
    <recommendedName>
        <fullName evidence="3">L1 transposable element RRM domain-containing protein</fullName>
    </recommendedName>
</protein>
<dbReference type="InterPro" id="IPR004244">
    <property type="entry name" value="Transposase_22"/>
</dbReference>
<accession>A0A1Y1K7J7</accession>
<proteinExistence type="predicted"/>
<dbReference type="Gene3D" id="3.30.70.1820">
    <property type="entry name" value="L1 transposable element, RRM domain"/>
    <property type="match status" value="1"/>
</dbReference>
<organism evidence="2">
    <name type="scientific">Photinus pyralis</name>
    <name type="common">Common eastern firefly</name>
    <name type="synonym">Lampyris pyralis</name>
    <dbReference type="NCBI Taxonomy" id="7054"/>
    <lineage>
        <taxon>Eukaryota</taxon>
        <taxon>Metazoa</taxon>
        <taxon>Ecdysozoa</taxon>
        <taxon>Arthropoda</taxon>
        <taxon>Hexapoda</taxon>
        <taxon>Insecta</taxon>
        <taxon>Pterygota</taxon>
        <taxon>Neoptera</taxon>
        <taxon>Endopterygota</taxon>
        <taxon>Coleoptera</taxon>
        <taxon>Polyphaga</taxon>
        <taxon>Elateriformia</taxon>
        <taxon>Elateroidea</taxon>
        <taxon>Lampyridae</taxon>
        <taxon>Lampyrinae</taxon>
        <taxon>Photinus</taxon>
    </lineage>
</organism>
<reference evidence="2" key="1">
    <citation type="journal article" date="2016" name="Sci. Rep.">
        <title>Molecular characterization of firefly nuptial gifts: a multi-omics approach sheds light on postcopulatory sexual selection.</title>
        <authorList>
            <person name="Al-Wathiqui N."/>
            <person name="Fallon T.R."/>
            <person name="South A."/>
            <person name="Weng J.K."/>
            <person name="Lewis S.M."/>
        </authorList>
    </citation>
    <scope>NUCLEOTIDE SEQUENCE</scope>
</reference>
<feature type="coiled-coil region" evidence="1">
    <location>
        <begin position="48"/>
        <end position="82"/>
    </location>
</feature>
<dbReference type="EMBL" id="GEZM01094517">
    <property type="protein sequence ID" value="JAV55655.1"/>
    <property type="molecule type" value="Transcribed_RNA"/>
</dbReference>
<sequence length="219" mass="25443">MPDLRSSSTRSEDKEDREDQLIERVIQKTLKNKDFVQLLVSSVTEIVKKQFEGEINALSDKVQSLERKLEDQTESLEQYSRLNNLRIFGVPESDSEDTDKVIVKLCKEQLKVDLQLGDIDCSHRLPGPDNQPRPLIVKFVRRSMKTLVYNNKKLLKGTKVIIREDLTKRRLQLLRDVKAKFNLNNSEVWTFNTRIFAKVDGKIVKINNKSGLDNYRPSK</sequence>
<dbReference type="AlphaFoldDB" id="A0A1Y1K7J7"/>
<evidence type="ECO:0000313" key="2">
    <source>
        <dbReference type="EMBL" id="JAV55655.1"/>
    </source>
</evidence>
<evidence type="ECO:0008006" key="3">
    <source>
        <dbReference type="Google" id="ProtNLM"/>
    </source>
</evidence>